<organism evidence="3 4">
    <name type="scientific">Intrasporangium chromatireducens Q5-1</name>
    <dbReference type="NCBI Taxonomy" id="584657"/>
    <lineage>
        <taxon>Bacteria</taxon>
        <taxon>Bacillati</taxon>
        <taxon>Actinomycetota</taxon>
        <taxon>Actinomycetes</taxon>
        <taxon>Micrococcales</taxon>
        <taxon>Intrasporangiaceae</taxon>
        <taxon>Intrasporangium</taxon>
    </lineage>
</organism>
<feature type="compositionally biased region" description="Basic and acidic residues" evidence="2">
    <location>
        <begin position="346"/>
        <end position="355"/>
    </location>
</feature>
<dbReference type="PANTHER" id="PTHR13812:SF19">
    <property type="entry name" value="KETIMINE REDUCTASE MU-CRYSTALLIN"/>
    <property type="match status" value="1"/>
</dbReference>
<dbReference type="GO" id="GO:0019752">
    <property type="term" value="P:carboxylic acid metabolic process"/>
    <property type="evidence" value="ECO:0007669"/>
    <property type="project" value="UniProtKB-ARBA"/>
</dbReference>
<gene>
    <name evidence="3" type="ORF">N864_12220</name>
</gene>
<dbReference type="FunFam" id="3.40.50.720:FF:000311">
    <property type="entry name" value="Ornithine cyclodeaminase"/>
    <property type="match status" value="1"/>
</dbReference>
<sequence>MLLIEASAVHAALDIELLMDALEEAHRGPMPDHAWQVLEQPAAAGRQAFLSLPAWLPEDGLGVKLVSSFPNNREQHGLPTVHSLYVWFDPRTGVPVALMDGEALIFRKTAADSALGSRFLSRPDSRTLLMVGAGALAPHLVRAHLVARPGLRHVGVWNRTLVSAEALVADLVATGVDAFVVDQLDDALGSADIVSAATMSSDPIIKGALLRPGTHVDLVGSFTPQMREADDALLHRSEVFVDSYGATEHSGDFVDPCARGVFSLEDIAGDLTALATGSAGRSSPAAITMMKNGGGSHLDYFTAREVLRAVESGRVASGISRISLAAPGPAGTTGSTDGAAHRAVSHGHEPTEGTR</sequence>
<comment type="similarity">
    <text evidence="1">Belongs to the ornithine cyclodeaminase/mu-crystallin family.</text>
</comment>
<proteinExistence type="inferred from homology"/>
<dbReference type="PATRIC" id="fig|584657.3.peg.929"/>
<dbReference type="GO" id="GO:0016491">
    <property type="term" value="F:oxidoreductase activity"/>
    <property type="evidence" value="ECO:0007669"/>
    <property type="project" value="UniProtKB-ARBA"/>
</dbReference>
<evidence type="ECO:0000256" key="1">
    <source>
        <dbReference type="ARBA" id="ARBA00008903"/>
    </source>
</evidence>
<dbReference type="Gene3D" id="3.40.50.720">
    <property type="entry name" value="NAD(P)-binding Rossmann-like Domain"/>
    <property type="match status" value="1"/>
</dbReference>
<dbReference type="Gene3D" id="3.30.1780.10">
    <property type="entry name" value="ornithine cyclodeaminase, domain 1"/>
    <property type="match status" value="1"/>
</dbReference>
<dbReference type="AlphaFoldDB" id="W9GLJ0"/>
<dbReference type="InterPro" id="IPR036291">
    <property type="entry name" value="NAD(P)-bd_dom_sf"/>
</dbReference>
<dbReference type="OrthoDB" id="7209364at2"/>
<dbReference type="InterPro" id="IPR023401">
    <property type="entry name" value="ODC_N"/>
</dbReference>
<dbReference type="Pfam" id="PF02423">
    <property type="entry name" value="OCD_Mu_crystall"/>
    <property type="match status" value="1"/>
</dbReference>
<dbReference type="InterPro" id="IPR003462">
    <property type="entry name" value="ODC_Mu_crystall"/>
</dbReference>
<feature type="region of interest" description="Disordered" evidence="2">
    <location>
        <begin position="326"/>
        <end position="355"/>
    </location>
</feature>
<protein>
    <submittedName>
        <fullName evidence="3">Ornithine cyclodeaminase</fullName>
    </submittedName>
</protein>
<dbReference type="RefSeq" id="WP_081793377.1">
    <property type="nucleotide sequence ID" value="NZ_AWQS01000021.1"/>
</dbReference>
<dbReference type="GO" id="GO:0005737">
    <property type="term" value="C:cytoplasm"/>
    <property type="evidence" value="ECO:0007669"/>
    <property type="project" value="TreeGrafter"/>
</dbReference>
<comment type="caution">
    <text evidence="3">The sequence shown here is derived from an EMBL/GenBank/DDBJ whole genome shotgun (WGS) entry which is preliminary data.</text>
</comment>
<dbReference type="SUPFAM" id="SSF51735">
    <property type="entry name" value="NAD(P)-binding Rossmann-fold domains"/>
    <property type="match status" value="1"/>
</dbReference>
<dbReference type="PIRSF" id="PIRSF001439">
    <property type="entry name" value="CryM"/>
    <property type="match status" value="1"/>
</dbReference>
<name>W9GLJ0_9MICO</name>
<reference evidence="4" key="1">
    <citation type="submission" date="2013-08" db="EMBL/GenBank/DDBJ databases">
        <title>Intrasporangium oryzae NRRL B-24470.</title>
        <authorList>
            <person name="Liu H."/>
            <person name="Wang G."/>
        </authorList>
    </citation>
    <scope>NUCLEOTIDE SEQUENCE [LARGE SCALE GENOMIC DNA]</scope>
    <source>
        <strain evidence="4">Q5-1</strain>
    </source>
</reference>
<dbReference type="Proteomes" id="UP000019494">
    <property type="component" value="Unassembled WGS sequence"/>
</dbReference>
<evidence type="ECO:0000313" key="4">
    <source>
        <dbReference type="Proteomes" id="UP000019494"/>
    </source>
</evidence>
<evidence type="ECO:0000313" key="3">
    <source>
        <dbReference type="EMBL" id="EWT07111.1"/>
    </source>
</evidence>
<dbReference type="PANTHER" id="PTHR13812">
    <property type="entry name" value="KETIMINE REDUCTASE MU-CRYSTALLIN"/>
    <property type="match status" value="1"/>
</dbReference>
<accession>W9GLJ0</accession>
<dbReference type="EMBL" id="AWQS01000021">
    <property type="protein sequence ID" value="EWT07111.1"/>
    <property type="molecule type" value="Genomic_DNA"/>
</dbReference>
<keyword evidence="4" id="KW-1185">Reference proteome</keyword>
<evidence type="ECO:0000256" key="2">
    <source>
        <dbReference type="SAM" id="MobiDB-lite"/>
    </source>
</evidence>